<reference evidence="1" key="1">
    <citation type="submission" date="2021-06" db="EMBL/GenBank/DDBJ databases">
        <authorList>
            <person name="Kallberg Y."/>
            <person name="Tangrot J."/>
            <person name="Rosling A."/>
        </authorList>
    </citation>
    <scope>NUCLEOTIDE SEQUENCE</scope>
    <source>
        <strain evidence="1">28 12/20/2015</strain>
    </source>
</reference>
<dbReference type="EMBL" id="CAJVPW010041036">
    <property type="protein sequence ID" value="CAG8747460.1"/>
    <property type="molecule type" value="Genomic_DNA"/>
</dbReference>
<dbReference type="Proteomes" id="UP000789366">
    <property type="component" value="Unassembled WGS sequence"/>
</dbReference>
<gene>
    <name evidence="1" type="ORF">SPELUC_LOCUS14237</name>
</gene>
<feature type="non-terminal residue" evidence="1">
    <location>
        <position position="283"/>
    </location>
</feature>
<organism evidence="1 2">
    <name type="scientific">Cetraspora pellucida</name>
    <dbReference type="NCBI Taxonomy" id="1433469"/>
    <lineage>
        <taxon>Eukaryota</taxon>
        <taxon>Fungi</taxon>
        <taxon>Fungi incertae sedis</taxon>
        <taxon>Mucoromycota</taxon>
        <taxon>Glomeromycotina</taxon>
        <taxon>Glomeromycetes</taxon>
        <taxon>Diversisporales</taxon>
        <taxon>Gigasporaceae</taxon>
        <taxon>Cetraspora</taxon>
    </lineage>
</organism>
<keyword evidence="2" id="KW-1185">Reference proteome</keyword>
<evidence type="ECO:0000313" key="1">
    <source>
        <dbReference type="EMBL" id="CAG8747460.1"/>
    </source>
</evidence>
<name>A0ACA9QCU2_9GLOM</name>
<evidence type="ECO:0000313" key="2">
    <source>
        <dbReference type="Proteomes" id="UP000789366"/>
    </source>
</evidence>
<comment type="caution">
    <text evidence="1">The sequence shown here is derived from an EMBL/GenBank/DDBJ whole genome shotgun (WGS) entry which is preliminary data.</text>
</comment>
<sequence>KAKEKRLRLWQDHVVRSKAGGDDHDFEGTVTRIVSGDTLNVRVNRTGDPKCPEYNFEAKEFLRKKLIGKPVRVIIDYQKPASEGYEAKECATIKLGEFNPAEALIERGLAHIIRHKRDDEDRSSCYDQLLIADQKAQTNGKGIYSTKEPPVYRISDVSEACSSSKARQFLHSLQRYGRVPGVIDFVNNGSRFKIYIPKEGYKLTFVLSGIRCPRPGRTPTDKSEPFATEALEFATRKVLQRDVEIEVENVDKVGGFIGSLWLNKTENFATLLLQEGLATVHSF</sequence>
<accession>A0ACA9QCU2</accession>
<protein>
    <submittedName>
        <fullName evidence="1">4242_t:CDS:1</fullName>
    </submittedName>
</protein>
<feature type="non-terminal residue" evidence="1">
    <location>
        <position position="1"/>
    </location>
</feature>
<proteinExistence type="predicted"/>